<evidence type="ECO:0000313" key="2">
    <source>
        <dbReference type="EMBL" id="SET36742.1"/>
    </source>
</evidence>
<organism evidence="1 4">
    <name type="scientific">Myxococcus fulvus</name>
    <dbReference type="NCBI Taxonomy" id="33"/>
    <lineage>
        <taxon>Bacteria</taxon>
        <taxon>Pseudomonadati</taxon>
        <taxon>Myxococcota</taxon>
        <taxon>Myxococcia</taxon>
        <taxon>Myxococcales</taxon>
        <taxon>Cystobacterineae</taxon>
        <taxon>Myxococcaceae</taxon>
        <taxon>Myxococcus</taxon>
    </lineage>
</organism>
<gene>
    <name evidence="1" type="ORF">MFU01_59500</name>
    <name evidence="2" type="ORF">SAMN05443572_10230</name>
</gene>
<reference evidence="2 3" key="1">
    <citation type="submission" date="2016-10" db="EMBL/GenBank/DDBJ databases">
        <authorList>
            <person name="Varghese N."/>
            <person name="Submissions S."/>
        </authorList>
    </citation>
    <scope>NUCLEOTIDE SEQUENCE [LARGE SCALE GENOMIC DNA]</scope>
    <source>
        <strain evidence="2 3">DSM 16525</strain>
    </source>
</reference>
<dbReference type="STRING" id="1334629.MFUL124B02_31450"/>
<accession>A0A511TBE5</accession>
<dbReference type="EMBL" id="BJXR01000043">
    <property type="protein sequence ID" value="GEN10913.1"/>
    <property type="molecule type" value="Genomic_DNA"/>
</dbReference>
<evidence type="ECO:0000313" key="1">
    <source>
        <dbReference type="EMBL" id="GEN10913.1"/>
    </source>
</evidence>
<protein>
    <recommendedName>
        <fullName evidence="5">DUF3142 domain-containing protein</fullName>
    </recommendedName>
</protein>
<dbReference type="RefSeq" id="WP_074950215.1">
    <property type="nucleotide sequence ID" value="NZ_BJXR01000043.1"/>
</dbReference>
<dbReference type="AlphaFoldDB" id="A0A511TBE5"/>
<dbReference type="EMBL" id="FOIB01000002">
    <property type="protein sequence ID" value="SET36742.1"/>
    <property type="molecule type" value="Genomic_DNA"/>
</dbReference>
<sequence>MPRRGSLATLLLGLVVSCPHPSPPPLAPRVVLWAWERPEDLSFLTDPAVEVSVLLATLELRASRWHTYSRQQPLRLPAGMRPRGTIRLEMRDGASLAHYSPSQLRAVAQRLVDLARARDVSVLQLDFDARESEQTAYLALLRQTRELLGASRRLSITGLASWCVEGSWLARAPVDEVVPQLFRMGPEGPTWRARFARGRASPCGRSVGLALDERHRAPPGVNTLYLFNPQPWTAEALAQAMTDLTP</sequence>
<name>A0A511TBE5_MYXFU</name>
<reference evidence="1 4" key="2">
    <citation type="submission" date="2019-07" db="EMBL/GenBank/DDBJ databases">
        <title>Whole genome shotgun sequence of Myxococcus fulvus NBRC 100333.</title>
        <authorList>
            <person name="Hosoyama A."/>
            <person name="Uohara A."/>
            <person name="Ohji S."/>
            <person name="Ichikawa N."/>
        </authorList>
    </citation>
    <scope>NUCLEOTIDE SEQUENCE [LARGE SCALE GENOMIC DNA]</scope>
    <source>
        <strain evidence="1 4">NBRC 100333</strain>
    </source>
</reference>
<comment type="caution">
    <text evidence="1">The sequence shown here is derived from an EMBL/GenBank/DDBJ whole genome shotgun (WGS) entry which is preliminary data.</text>
</comment>
<evidence type="ECO:0000313" key="3">
    <source>
        <dbReference type="Proteomes" id="UP000183760"/>
    </source>
</evidence>
<dbReference type="Proteomes" id="UP000183760">
    <property type="component" value="Unassembled WGS sequence"/>
</dbReference>
<dbReference type="OrthoDB" id="120841at2"/>
<evidence type="ECO:0000313" key="4">
    <source>
        <dbReference type="Proteomes" id="UP000321514"/>
    </source>
</evidence>
<evidence type="ECO:0008006" key="5">
    <source>
        <dbReference type="Google" id="ProtNLM"/>
    </source>
</evidence>
<dbReference type="PROSITE" id="PS51257">
    <property type="entry name" value="PROKAR_LIPOPROTEIN"/>
    <property type="match status" value="1"/>
</dbReference>
<dbReference type="Proteomes" id="UP000321514">
    <property type="component" value="Unassembled WGS sequence"/>
</dbReference>
<proteinExistence type="predicted"/>
<keyword evidence="3" id="KW-1185">Reference proteome</keyword>